<organism evidence="3">
    <name type="scientific">hydrothermal vent metagenome</name>
    <dbReference type="NCBI Taxonomy" id="652676"/>
    <lineage>
        <taxon>unclassified sequences</taxon>
        <taxon>metagenomes</taxon>
        <taxon>ecological metagenomes</taxon>
    </lineage>
</organism>
<accession>A0A3B0ZTM8</accession>
<dbReference type="EMBL" id="UOFQ01000006">
    <property type="protein sequence ID" value="VAW84774.1"/>
    <property type="molecule type" value="Genomic_DNA"/>
</dbReference>
<dbReference type="NCBIfam" id="NF010013">
    <property type="entry name" value="PRK13487.1"/>
    <property type="match status" value="1"/>
</dbReference>
<sequence>MGLCSEKDVQIEKCLAGFSHINRYWDKQNEIISAKILPGQFYVTKKNEAIVTVLGSCISACIRDPLSGVGGMNHFMLPADNSGKDTKLSESARYGNFAMEMLINEILKNGGKKKNLEVKIFGGGKILRNMTDVGERNIEFAITYIKTEGLKLISSDVGSPHPRKVYYFPDSGRVRIKKLRKLHNDTVIERETDYMKDLVKKPVKSDIELF</sequence>
<dbReference type="PANTHER" id="PTHR35147">
    <property type="entry name" value="CHEMORECEPTOR GLUTAMINE DEAMIDASE CHED-RELATED"/>
    <property type="match status" value="1"/>
</dbReference>
<dbReference type="AlphaFoldDB" id="A0A3B0ZTM8"/>
<dbReference type="GO" id="GO:0006935">
    <property type="term" value="P:chemotaxis"/>
    <property type="evidence" value="ECO:0007669"/>
    <property type="project" value="UniProtKB-KW"/>
</dbReference>
<evidence type="ECO:0000313" key="3">
    <source>
        <dbReference type="EMBL" id="VAW84774.1"/>
    </source>
</evidence>
<dbReference type="InterPro" id="IPR011324">
    <property type="entry name" value="Cytotoxic_necrot_fac-like_cat"/>
</dbReference>
<name>A0A3B0ZTM8_9ZZZZ</name>
<dbReference type="PANTHER" id="PTHR35147:SF2">
    <property type="entry name" value="CHEMORECEPTOR GLUTAMINE DEAMIDASE CHED-RELATED"/>
    <property type="match status" value="1"/>
</dbReference>
<keyword evidence="2" id="KW-0378">Hydrolase</keyword>
<gene>
    <name evidence="3" type="ORF">MNBD_GAMMA17-1569</name>
</gene>
<evidence type="ECO:0000256" key="1">
    <source>
        <dbReference type="ARBA" id="ARBA00022500"/>
    </source>
</evidence>
<dbReference type="InterPro" id="IPR038592">
    <property type="entry name" value="CheD-like_sf"/>
</dbReference>
<dbReference type="CDD" id="cd16352">
    <property type="entry name" value="CheD"/>
    <property type="match status" value="1"/>
</dbReference>
<dbReference type="Pfam" id="PF03975">
    <property type="entry name" value="CheD"/>
    <property type="match status" value="1"/>
</dbReference>
<dbReference type="Gene3D" id="3.30.1330.200">
    <property type="match status" value="1"/>
</dbReference>
<dbReference type="HAMAP" id="MF_01440">
    <property type="entry name" value="CheD"/>
    <property type="match status" value="1"/>
</dbReference>
<dbReference type="SUPFAM" id="SSF64438">
    <property type="entry name" value="CNF1/YfiH-like putative cysteine hydrolases"/>
    <property type="match status" value="1"/>
</dbReference>
<dbReference type="InterPro" id="IPR005659">
    <property type="entry name" value="Chemorcpt_Glu_NH3ase_CheD"/>
</dbReference>
<reference evidence="3" key="1">
    <citation type="submission" date="2018-06" db="EMBL/GenBank/DDBJ databases">
        <authorList>
            <person name="Zhirakovskaya E."/>
        </authorList>
    </citation>
    <scope>NUCLEOTIDE SEQUENCE</scope>
</reference>
<keyword evidence="1" id="KW-0145">Chemotaxis</keyword>
<dbReference type="GO" id="GO:0050568">
    <property type="term" value="F:protein-glutamine glutaminase activity"/>
    <property type="evidence" value="ECO:0007669"/>
    <property type="project" value="InterPro"/>
</dbReference>
<proteinExistence type="inferred from homology"/>
<evidence type="ECO:0000256" key="2">
    <source>
        <dbReference type="ARBA" id="ARBA00022801"/>
    </source>
</evidence>
<protein>
    <submittedName>
        <fullName evidence="3">Chemotaxis protein CheD</fullName>
    </submittedName>
</protein>